<evidence type="ECO:0000256" key="6">
    <source>
        <dbReference type="SAM" id="MobiDB-lite"/>
    </source>
</evidence>
<dbReference type="PANTHER" id="PTHR43649:SF33">
    <property type="entry name" value="POLYGALACTURONAN_RHAMNOGALACTURONAN-BINDING PROTEIN YTCQ"/>
    <property type="match status" value="1"/>
</dbReference>
<evidence type="ECO:0000313" key="8">
    <source>
        <dbReference type="EMBL" id="TLC99715.1"/>
    </source>
</evidence>
<organism evidence="8 9">
    <name type="scientific">Robinsoniella peoriensis</name>
    <dbReference type="NCBI Taxonomy" id="180332"/>
    <lineage>
        <taxon>Bacteria</taxon>
        <taxon>Bacillati</taxon>
        <taxon>Bacillota</taxon>
        <taxon>Clostridia</taxon>
        <taxon>Lachnospirales</taxon>
        <taxon>Lachnospiraceae</taxon>
        <taxon>Robinsoniella</taxon>
    </lineage>
</organism>
<evidence type="ECO:0000256" key="3">
    <source>
        <dbReference type="ARBA" id="ARBA00023136"/>
    </source>
</evidence>
<feature type="region of interest" description="Disordered" evidence="6">
    <location>
        <begin position="24"/>
        <end position="50"/>
    </location>
</feature>
<keyword evidence="4" id="KW-0564">Palmitate</keyword>
<reference evidence="8 9" key="1">
    <citation type="journal article" date="2019" name="Anaerobe">
        <title>Detection of Robinsoniella peoriensis in multiple bone samples of a trauma patient.</title>
        <authorList>
            <person name="Schrottner P."/>
            <person name="Hartwich K."/>
            <person name="Bunk B."/>
            <person name="Schober I."/>
            <person name="Helbig S."/>
            <person name="Rudolph W.W."/>
            <person name="Gunzer F."/>
        </authorList>
    </citation>
    <scope>NUCLEOTIDE SEQUENCE [LARGE SCALE GENOMIC DNA]</scope>
    <source>
        <strain evidence="8 9">DSM 106044</strain>
    </source>
</reference>
<dbReference type="STRING" id="180332.GCA_000797495_00571"/>
<evidence type="ECO:0000256" key="1">
    <source>
        <dbReference type="ARBA" id="ARBA00022475"/>
    </source>
</evidence>
<dbReference type="PROSITE" id="PS51257">
    <property type="entry name" value="PROKAR_LIPOPROTEIN"/>
    <property type="match status" value="1"/>
</dbReference>
<dbReference type="RefSeq" id="WP_138003160.1">
    <property type="nucleotide sequence ID" value="NZ_QGQD01000067.1"/>
</dbReference>
<keyword evidence="9" id="KW-1185">Reference proteome</keyword>
<evidence type="ECO:0000256" key="5">
    <source>
        <dbReference type="ARBA" id="ARBA00023288"/>
    </source>
</evidence>
<keyword evidence="5" id="KW-0449">Lipoprotein</keyword>
<dbReference type="InterPro" id="IPR006059">
    <property type="entry name" value="SBP"/>
</dbReference>
<evidence type="ECO:0000256" key="2">
    <source>
        <dbReference type="ARBA" id="ARBA00022729"/>
    </source>
</evidence>
<keyword evidence="1" id="KW-1003">Cell membrane</keyword>
<dbReference type="InterPro" id="IPR050490">
    <property type="entry name" value="Bact_solute-bd_prot1"/>
</dbReference>
<evidence type="ECO:0000256" key="7">
    <source>
        <dbReference type="SAM" id="SignalP"/>
    </source>
</evidence>
<dbReference type="Pfam" id="PF01547">
    <property type="entry name" value="SBP_bac_1"/>
    <property type="match status" value="1"/>
</dbReference>
<dbReference type="SUPFAM" id="SSF53850">
    <property type="entry name" value="Periplasmic binding protein-like II"/>
    <property type="match status" value="1"/>
</dbReference>
<dbReference type="AlphaFoldDB" id="A0A4U8QCN5"/>
<gene>
    <name evidence="8" type="ORF">DSM106044_03507</name>
</gene>
<dbReference type="Proteomes" id="UP000306509">
    <property type="component" value="Unassembled WGS sequence"/>
</dbReference>
<evidence type="ECO:0000256" key="4">
    <source>
        <dbReference type="ARBA" id="ARBA00023139"/>
    </source>
</evidence>
<dbReference type="EMBL" id="QGQD01000067">
    <property type="protein sequence ID" value="TLC99715.1"/>
    <property type="molecule type" value="Genomic_DNA"/>
</dbReference>
<feature type="chain" id="PRO_5038402416" evidence="7">
    <location>
        <begin position="23"/>
        <end position="613"/>
    </location>
</feature>
<evidence type="ECO:0000313" key="9">
    <source>
        <dbReference type="Proteomes" id="UP000306509"/>
    </source>
</evidence>
<accession>A0A4U8QCN5</accession>
<name>A0A4U8QCN5_9FIRM</name>
<dbReference type="PANTHER" id="PTHR43649">
    <property type="entry name" value="ARABINOSE-BINDING PROTEIN-RELATED"/>
    <property type="match status" value="1"/>
</dbReference>
<sequence length="613" mass="68388" precursor="true">MKRRMKSVVSILLAAAMVSTMAGCGGEQESGADAGKKVDTGGNADSSEKGNDDVVTLKMFIRNQSKYTGLQEDPVAKYIEDKLGIRIELTVDSSLGNTTAQTSTFNELLATKLASNDLDDIMDFGSPAGNPEILNNLNRAVEAGMIIPLDDLAANTEHIGKDPRLTIRNEYRRDHMYQDGHFYSLGGWGGMGLDQLPGSANWVRWDLYKEMGYPDIKTDEEFLDMLKEMQDNNPQTPAGEKIYALGGGFADPQGMGDGFVNRDYPLSKGYEPIEGNYAVYLNHGTKQVEAPLLDPDSFFWKGVDFYYKANQMGLIDPGAVTMSSSEYKEKTDKGGYLAALNGWQVMNKEALLDGLGMKDSGYMPIKMLDDVQSMSIYWESVVGGNEFAITSKCKYPEKAMEFLDWCFSEEGSRMITQGAEGMAYEVKDGIPTVTDQYVADNQGGVVDMAETYGKWKYAGINAFQHIDVDSDGNYIQPEQTPNLDNYTAVKKDALTFYGADSFTDYFKNYKTRSGEKLPNVIWSTYTSGIGSKPDDIKQKYAQINEYMYKAVFKLVYAKDENEFQTLKQETMDKVAGMGVDDVVKWYTDRFDQLHKDLDPMIDKAMTAYKIDLK</sequence>
<dbReference type="Gene3D" id="3.40.190.10">
    <property type="entry name" value="Periplasmic binding protein-like II"/>
    <property type="match status" value="2"/>
</dbReference>
<proteinExistence type="predicted"/>
<keyword evidence="3" id="KW-0472">Membrane</keyword>
<feature type="signal peptide" evidence="7">
    <location>
        <begin position="1"/>
        <end position="22"/>
    </location>
</feature>
<keyword evidence="2 7" id="KW-0732">Signal</keyword>
<protein>
    <submittedName>
        <fullName evidence="8">Bacterial extracellular solute-binding protein</fullName>
    </submittedName>
</protein>
<comment type="caution">
    <text evidence="8">The sequence shown here is derived from an EMBL/GenBank/DDBJ whole genome shotgun (WGS) entry which is preliminary data.</text>
</comment>